<organism evidence="2 3">
    <name type="scientific">Edwardsiella tarda ATCC 23685</name>
    <dbReference type="NCBI Taxonomy" id="500638"/>
    <lineage>
        <taxon>Bacteria</taxon>
        <taxon>Pseudomonadati</taxon>
        <taxon>Pseudomonadota</taxon>
        <taxon>Gammaproteobacteria</taxon>
        <taxon>Enterobacterales</taxon>
        <taxon>Hafniaceae</taxon>
        <taxon>Edwardsiella</taxon>
    </lineage>
</organism>
<feature type="domain" description="CMP/dCMP-type deaminase" evidence="1">
    <location>
        <begin position="5"/>
        <end position="46"/>
    </location>
</feature>
<dbReference type="Pfam" id="PF00383">
    <property type="entry name" value="dCMP_cyt_deam_1"/>
    <property type="match status" value="1"/>
</dbReference>
<reference evidence="2 3" key="1">
    <citation type="submission" date="2010-02" db="EMBL/GenBank/DDBJ databases">
        <authorList>
            <person name="Weinstock G."/>
            <person name="Sodergren E."/>
            <person name="Clifton S."/>
            <person name="Fulton L."/>
            <person name="Fulton B."/>
            <person name="Courtney L."/>
            <person name="Fronick C."/>
            <person name="Harrison M."/>
            <person name="Strong C."/>
            <person name="Farmer C."/>
            <person name="Delahaunty K."/>
            <person name="Markovic C."/>
            <person name="Hall O."/>
            <person name="Minx P."/>
            <person name="Tomlinson C."/>
            <person name="Mitreva M."/>
            <person name="Nelson J."/>
            <person name="Hou S."/>
            <person name="Wollam A."/>
            <person name="Pepin K.H."/>
            <person name="Johnson M."/>
            <person name="Bhonagiri V."/>
            <person name="Zhang X."/>
            <person name="Suruliraj S."/>
            <person name="Warren W."/>
            <person name="Chinwalla A."/>
            <person name="Mardis E.R."/>
            <person name="Wilson R.K."/>
        </authorList>
    </citation>
    <scope>NUCLEOTIDE SEQUENCE [LARGE SCALE GENOMIC DNA]</scope>
    <source>
        <strain evidence="2 3">ATCC 23685</strain>
    </source>
</reference>
<sequence length="46" mass="5110">MSAIHPDEFYLARAFELARRGRFTTTPNPNVGCVLVRDGQIVGEGF</sequence>
<evidence type="ECO:0000259" key="1">
    <source>
        <dbReference type="PROSITE" id="PS51747"/>
    </source>
</evidence>
<evidence type="ECO:0000313" key="2">
    <source>
        <dbReference type="EMBL" id="EFE23892.1"/>
    </source>
</evidence>
<gene>
    <name evidence="2" type="ORF">EDWATA_01077</name>
</gene>
<dbReference type="InterPro" id="IPR016193">
    <property type="entry name" value="Cytidine_deaminase-like"/>
</dbReference>
<name>D4F2X6_EDWTA</name>
<accession>D4F2X6</accession>
<proteinExistence type="predicted"/>
<comment type="caution">
    <text evidence="2">The sequence shown here is derived from an EMBL/GenBank/DDBJ whole genome shotgun (WGS) entry which is preliminary data.</text>
</comment>
<dbReference type="SUPFAM" id="SSF53927">
    <property type="entry name" value="Cytidine deaminase-like"/>
    <property type="match status" value="1"/>
</dbReference>
<dbReference type="Gene3D" id="3.40.140.10">
    <property type="entry name" value="Cytidine Deaminase, domain 2"/>
    <property type="match status" value="1"/>
</dbReference>
<dbReference type="GO" id="GO:0003824">
    <property type="term" value="F:catalytic activity"/>
    <property type="evidence" value="ECO:0007669"/>
    <property type="project" value="InterPro"/>
</dbReference>
<feature type="non-terminal residue" evidence="2">
    <location>
        <position position="46"/>
    </location>
</feature>
<dbReference type="Proteomes" id="UP000003692">
    <property type="component" value="Unassembled WGS sequence"/>
</dbReference>
<dbReference type="InterPro" id="IPR002125">
    <property type="entry name" value="CMP_dCMP_dom"/>
</dbReference>
<protein>
    <submittedName>
        <fullName evidence="2">Putative bifunctional diaminohydroxyphosphoribosylaminopyrimidine deaminase/5-amino-6-(5-phosphoribosylamino)uracil reductase</fullName>
    </submittedName>
</protein>
<evidence type="ECO:0000313" key="3">
    <source>
        <dbReference type="Proteomes" id="UP000003692"/>
    </source>
</evidence>
<dbReference type="HOGENOM" id="CLU_3192815_0_0_6"/>
<dbReference type="PROSITE" id="PS51747">
    <property type="entry name" value="CYT_DCMP_DEAMINASES_2"/>
    <property type="match status" value="1"/>
</dbReference>
<dbReference type="EMBL" id="ADGK01000048">
    <property type="protein sequence ID" value="EFE23892.1"/>
    <property type="molecule type" value="Genomic_DNA"/>
</dbReference>
<dbReference type="AlphaFoldDB" id="D4F2X6"/>